<dbReference type="EMBL" id="CP071794">
    <property type="protein sequence ID" value="QTD57228.1"/>
    <property type="molecule type" value="Genomic_DNA"/>
</dbReference>
<dbReference type="Proteomes" id="UP000663923">
    <property type="component" value="Chromosome"/>
</dbReference>
<organism evidence="4 5">
    <name type="scientific">Parasphingorhabdus cellanae</name>
    <dbReference type="NCBI Taxonomy" id="2806553"/>
    <lineage>
        <taxon>Bacteria</taxon>
        <taxon>Pseudomonadati</taxon>
        <taxon>Pseudomonadota</taxon>
        <taxon>Alphaproteobacteria</taxon>
        <taxon>Sphingomonadales</taxon>
        <taxon>Sphingomonadaceae</taxon>
        <taxon>Parasphingorhabdus</taxon>
    </lineage>
</organism>
<evidence type="ECO:0000313" key="4">
    <source>
        <dbReference type="EMBL" id="QTD57228.1"/>
    </source>
</evidence>
<keyword evidence="4" id="KW-0406">Ion transport</keyword>
<feature type="domain" description="RCK N-terminal" evidence="3">
    <location>
        <begin position="133"/>
        <end position="253"/>
    </location>
</feature>
<dbReference type="Pfam" id="PF07885">
    <property type="entry name" value="Ion_trans_2"/>
    <property type="match status" value="1"/>
</dbReference>
<dbReference type="GO" id="GO:0034220">
    <property type="term" value="P:monoatomic ion transmembrane transport"/>
    <property type="evidence" value="ECO:0007669"/>
    <property type="project" value="UniProtKB-KW"/>
</dbReference>
<dbReference type="InterPro" id="IPR013099">
    <property type="entry name" value="K_chnl_dom"/>
</dbReference>
<keyword evidence="4" id="KW-0407">Ion channel</keyword>
<dbReference type="Gene3D" id="3.40.50.720">
    <property type="entry name" value="NAD(P)-binding Rossmann-like Domain"/>
    <property type="match status" value="1"/>
</dbReference>
<comment type="subcellular location">
    <subcellularLocation>
        <location evidence="1">Cell membrane</location>
        <topology evidence="1">Multi-pass membrane protein</topology>
    </subcellularLocation>
</comment>
<evidence type="ECO:0000259" key="3">
    <source>
        <dbReference type="PROSITE" id="PS51201"/>
    </source>
</evidence>
<dbReference type="PANTHER" id="PTHR43833">
    <property type="entry name" value="POTASSIUM CHANNEL PROTEIN 2-RELATED-RELATED"/>
    <property type="match status" value="1"/>
</dbReference>
<keyword evidence="2" id="KW-1133">Transmembrane helix</keyword>
<reference evidence="4 5" key="1">
    <citation type="submission" date="2021-03" db="EMBL/GenBank/DDBJ databases">
        <title>Complete genome of Parasphingorhabdus_sp.JHSY0214.</title>
        <authorList>
            <person name="Yoo J.H."/>
            <person name="Bae J.W."/>
        </authorList>
    </citation>
    <scope>NUCLEOTIDE SEQUENCE [LARGE SCALE GENOMIC DNA]</scope>
    <source>
        <strain evidence="4 5">JHSY0214</strain>
    </source>
</reference>
<keyword evidence="2" id="KW-0472">Membrane</keyword>
<keyword evidence="4" id="KW-0813">Transport</keyword>
<dbReference type="Gene3D" id="1.10.287.70">
    <property type="match status" value="1"/>
</dbReference>
<evidence type="ECO:0000313" key="5">
    <source>
        <dbReference type="Proteomes" id="UP000663923"/>
    </source>
</evidence>
<gene>
    <name evidence="4" type="ORF">J4G78_06710</name>
</gene>
<dbReference type="PROSITE" id="PS51201">
    <property type="entry name" value="RCK_N"/>
    <property type="match status" value="1"/>
</dbReference>
<dbReference type="SUPFAM" id="SSF81324">
    <property type="entry name" value="Voltage-gated potassium channels"/>
    <property type="match status" value="1"/>
</dbReference>
<keyword evidence="2" id="KW-0812">Transmembrane</keyword>
<dbReference type="SUPFAM" id="SSF51735">
    <property type="entry name" value="NAD(P)-binding Rossmann-fold domains"/>
    <property type="match status" value="1"/>
</dbReference>
<feature type="transmembrane region" description="Helical" evidence="2">
    <location>
        <begin position="27"/>
        <end position="47"/>
    </location>
</feature>
<dbReference type="PANTHER" id="PTHR43833:SF9">
    <property type="entry name" value="POTASSIUM CHANNEL PROTEIN YUGO-RELATED"/>
    <property type="match status" value="1"/>
</dbReference>
<dbReference type="InterPro" id="IPR036291">
    <property type="entry name" value="NAD(P)-bd_dom_sf"/>
</dbReference>
<accession>A0ABX7T8J9</accession>
<dbReference type="Pfam" id="PF02254">
    <property type="entry name" value="TrkA_N"/>
    <property type="match status" value="1"/>
</dbReference>
<dbReference type="RefSeq" id="WP_207989533.1">
    <property type="nucleotide sequence ID" value="NZ_CP071794.1"/>
</dbReference>
<proteinExistence type="predicted"/>
<dbReference type="InterPro" id="IPR050721">
    <property type="entry name" value="Trk_Ktr_HKT_K-transport"/>
</dbReference>
<evidence type="ECO:0000256" key="1">
    <source>
        <dbReference type="ARBA" id="ARBA00004651"/>
    </source>
</evidence>
<sequence length="355" mass="39139">MSRRYSRNISDYLTLRRQSSMPVWVDIAWRVLFVFGLIAAAVAVHWFDRNGLQDSYDGDVSFLDVIYFTMISITTTGYGDIAPVTERARMFDALLVTPIRIFVVLIFLGTAYNFVFKRTWDNWRMKIIQNNLHDHIVIAGFGTSGKEAVQELIARGTNPEEIVVVDPFDDALAQAEKLGCAVINGDATRDVTLMNVKISRARSMIVSAGRDDTSILIVLTARHLAYHLPISVSVRASDNEMLARQAGATTVINPVSFAGLLLAGSCEGAKISDYLSDLASATGRVKLVQRPVEEDEVGMAMKDIVKEGLGVRIYRDNNMYGFWEDEASELEAGDIIVEIMPGNGADKEGADADAD</sequence>
<feature type="transmembrane region" description="Helical" evidence="2">
    <location>
        <begin position="93"/>
        <end position="116"/>
    </location>
</feature>
<dbReference type="InterPro" id="IPR003148">
    <property type="entry name" value="RCK_N"/>
</dbReference>
<name>A0ABX7T8J9_9SPHN</name>
<evidence type="ECO:0000256" key="2">
    <source>
        <dbReference type="SAM" id="Phobius"/>
    </source>
</evidence>
<protein>
    <submittedName>
        <fullName evidence="4">Potassium channel family protein</fullName>
    </submittedName>
</protein>
<keyword evidence="5" id="KW-1185">Reference proteome</keyword>